<organism evidence="1 2">
    <name type="scientific">Lapidilactobacillus dextrinicus DSM 20335</name>
    <dbReference type="NCBI Taxonomy" id="1423738"/>
    <lineage>
        <taxon>Bacteria</taxon>
        <taxon>Bacillati</taxon>
        <taxon>Bacillota</taxon>
        <taxon>Bacilli</taxon>
        <taxon>Lactobacillales</taxon>
        <taxon>Lactobacillaceae</taxon>
        <taxon>Lapidilactobacillus</taxon>
    </lineage>
</organism>
<dbReference type="OrthoDB" id="1907105at2"/>
<proteinExistence type="predicted"/>
<dbReference type="Proteomes" id="UP000051813">
    <property type="component" value="Unassembled WGS sequence"/>
</dbReference>
<gene>
    <name evidence="1" type="ORF">FC84_GL001591</name>
</gene>
<keyword evidence="2" id="KW-1185">Reference proteome</keyword>
<name>A0A0R2BJD7_9LACO</name>
<comment type="caution">
    <text evidence="1">The sequence shown here is derived from an EMBL/GenBank/DDBJ whole genome shotgun (WGS) entry which is preliminary data.</text>
</comment>
<dbReference type="AlphaFoldDB" id="A0A0R2BJD7"/>
<dbReference type="STRING" id="1423738.FC84_GL001591"/>
<dbReference type="EMBL" id="AYYK01000004">
    <property type="protein sequence ID" value="KRM79415.1"/>
    <property type="molecule type" value="Genomic_DNA"/>
</dbReference>
<evidence type="ECO:0000313" key="1">
    <source>
        <dbReference type="EMBL" id="KRM79415.1"/>
    </source>
</evidence>
<evidence type="ECO:0000313" key="2">
    <source>
        <dbReference type="Proteomes" id="UP000051813"/>
    </source>
</evidence>
<dbReference type="Gene3D" id="2.40.30.200">
    <property type="match status" value="1"/>
</dbReference>
<protein>
    <submittedName>
        <fullName evidence="1">Putative phage-related protein</fullName>
    </submittedName>
</protein>
<dbReference type="PATRIC" id="fig|1423738.3.peg.1609"/>
<reference evidence="1 2" key="1">
    <citation type="journal article" date="2015" name="Genome Announc.">
        <title>Expanding the biotechnology potential of lactobacilli through comparative genomics of 213 strains and associated genera.</title>
        <authorList>
            <person name="Sun Z."/>
            <person name="Harris H.M."/>
            <person name="McCann A."/>
            <person name="Guo C."/>
            <person name="Argimon S."/>
            <person name="Zhang W."/>
            <person name="Yang X."/>
            <person name="Jeffery I.B."/>
            <person name="Cooney J.C."/>
            <person name="Kagawa T.F."/>
            <person name="Liu W."/>
            <person name="Song Y."/>
            <person name="Salvetti E."/>
            <person name="Wrobel A."/>
            <person name="Rasinkangas P."/>
            <person name="Parkhill J."/>
            <person name="Rea M.C."/>
            <person name="O'Sullivan O."/>
            <person name="Ritari J."/>
            <person name="Douillard F.P."/>
            <person name="Paul Ross R."/>
            <person name="Yang R."/>
            <person name="Briner A.E."/>
            <person name="Felis G.E."/>
            <person name="de Vos W.M."/>
            <person name="Barrangou R."/>
            <person name="Klaenhammer T.R."/>
            <person name="Caufield P.W."/>
            <person name="Cui Y."/>
            <person name="Zhang H."/>
            <person name="O'Toole P.W."/>
        </authorList>
    </citation>
    <scope>NUCLEOTIDE SEQUENCE [LARGE SCALE GENOMIC DNA]</scope>
    <source>
        <strain evidence="1 2">DSM 20335</strain>
    </source>
</reference>
<accession>A0A0R2BJD7</accession>
<sequence length="242" mass="27748">MTLKSKYEYGIEFDGQRSNDFGLDVLDKVIGMPAKQKAVQPLPFTSNVIDLSGLYGGQVYNERTIKIVFYVHEFNNMSKDHLYTMWTKAVNWLMNSTHKTKLKDDVMNNYYYLGEVQKEPNWTEFQMFGKLEVEFTCYPFRISELVEGNDIWDDFNFELAIAQNTDYEISGSKTITLFNVGTNSVAPQLISTAPFTITMNNNTFTLEAGTYNSPDFTLMTGENKLTVTGTGKLSFVWHKELI</sequence>